<dbReference type="PROSITE" id="PS51918">
    <property type="entry name" value="RADICAL_SAM"/>
    <property type="match status" value="1"/>
</dbReference>
<dbReference type="PANTHER" id="PTHR11228">
    <property type="entry name" value="RADICAL SAM DOMAIN PROTEIN"/>
    <property type="match status" value="1"/>
</dbReference>
<sequence>MDLYLSPSIKFLFNDNRVIVFNRKNGSWMKISRECYDILKNSIDNQNTEEELLDSLADDEDKLYFKKLLDKLHKLNSETEKEYNKINDVSISITKRCNLKCIHCIVDADKVNSHDKYTTSQIFQIIDKVKALEPSHITLTGGEPMLRDDFIDILKHTSSNYDGKISVMTNGTLINTDNVKPLAALAHNIDISIDGADEESCSIIRGKGVFQQVINSIKLLHKNDYKKISLSMVLTKNNQNVVNKFYKLNEELGTKPMLRQLALLGRAERNSDILTQFVSNAQEISSPPELKNKHEIIGCSCKAGVNELTIEYNGDIFPCDLFTDEQFKLGNVDEVKDLHILFEGKNEIACTHSCLSDFEPDQHPLCCDCNVNFFCWRCLHDLYRLQNDADLFKERCNYMKPHLNELLWE</sequence>
<dbReference type="RefSeq" id="WP_216519600.1">
    <property type="nucleotide sequence ID" value="NZ_JAHLPM010000008.1"/>
</dbReference>
<accession>A0ABS6E6A9</accession>
<proteinExistence type="predicted"/>
<dbReference type="InterPro" id="IPR023885">
    <property type="entry name" value="4Fe4S-binding_SPASM_dom"/>
</dbReference>
<dbReference type="InterPro" id="IPR050377">
    <property type="entry name" value="Radical_SAM_PqqE_MftC-like"/>
</dbReference>
<comment type="caution">
    <text evidence="2">The sequence shown here is derived from an EMBL/GenBank/DDBJ whole genome shotgun (WGS) entry which is preliminary data.</text>
</comment>
<evidence type="ECO:0000313" key="3">
    <source>
        <dbReference type="Proteomes" id="UP000749471"/>
    </source>
</evidence>
<organism evidence="2 3">
    <name type="scientific">Tissierella simiarum</name>
    <dbReference type="NCBI Taxonomy" id="2841534"/>
    <lineage>
        <taxon>Bacteria</taxon>
        <taxon>Bacillati</taxon>
        <taxon>Bacillota</taxon>
        <taxon>Tissierellia</taxon>
        <taxon>Tissierellales</taxon>
        <taxon>Tissierellaceae</taxon>
        <taxon>Tissierella</taxon>
    </lineage>
</organism>
<evidence type="ECO:0000313" key="2">
    <source>
        <dbReference type="EMBL" id="MBU5438468.1"/>
    </source>
</evidence>
<dbReference type="InterPro" id="IPR007197">
    <property type="entry name" value="rSAM"/>
</dbReference>
<protein>
    <submittedName>
        <fullName evidence="2">Radical SAM protein</fullName>
    </submittedName>
</protein>
<dbReference type="EMBL" id="JAHLPM010000008">
    <property type="protein sequence ID" value="MBU5438468.1"/>
    <property type="molecule type" value="Genomic_DNA"/>
</dbReference>
<keyword evidence="3" id="KW-1185">Reference proteome</keyword>
<dbReference type="Pfam" id="PF13186">
    <property type="entry name" value="SPASM"/>
    <property type="match status" value="1"/>
</dbReference>
<dbReference type="CDD" id="cd01335">
    <property type="entry name" value="Radical_SAM"/>
    <property type="match status" value="1"/>
</dbReference>
<dbReference type="NCBIfam" id="TIGR04085">
    <property type="entry name" value="rSAM_more_4Fe4S"/>
    <property type="match status" value="1"/>
</dbReference>
<dbReference type="Pfam" id="PF04055">
    <property type="entry name" value="Radical_SAM"/>
    <property type="match status" value="1"/>
</dbReference>
<gene>
    <name evidence="2" type="ORF">KQI42_10635</name>
</gene>
<evidence type="ECO:0000259" key="1">
    <source>
        <dbReference type="PROSITE" id="PS51918"/>
    </source>
</evidence>
<name>A0ABS6E6A9_9FIRM</name>
<feature type="domain" description="Radical SAM core" evidence="1">
    <location>
        <begin position="81"/>
        <end position="288"/>
    </location>
</feature>
<dbReference type="SFLD" id="SFLDG01386">
    <property type="entry name" value="main_SPASM_domain-containing"/>
    <property type="match status" value="1"/>
</dbReference>
<dbReference type="Proteomes" id="UP000749471">
    <property type="component" value="Unassembled WGS sequence"/>
</dbReference>
<dbReference type="PANTHER" id="PTHR11228:SF7">
    <property type="entry name" value="PQQA PEPTIDE CYCLASE"/>
    <property type="match status" value="1"/>
</dbReference>
<reference evidence="2 3" key="1">
    <citation type="submission" date="2021-06" db="EMBL/GenBank/DDBJ databases">
        <authorList>
            <person name="Sun Q."/>
            <person name="Li D."/>
        </authorList>
    </citation>
    <scope>NUCLEOTIDE SEQUENCE [LARGE SCALE GENOMIC DNA]</scope>
    <source>
        <strain evidence="2 3">MSJ-40</strain>
    </source>
</reference>
<dbReference type="SFLD" id="SFLDG01067">
    <property type="entry name" value="SPASM/twitch_domain_containing"/>
    <property type="match status" value="1"/>
</dbReference>
<dbReference type="SFLD" id="SFLDS00029">
    <property type="entry name" value="Radical_SAM"/>
    <property type="match status" value="1"/>
</dbReference>